<accession>A0A1A8T8D2</accession>
<dbReference type="GO" id="GO:0016787">
    <property type="term" value="F:hydrolase activity"/>
    <property type="evidence" value="ECO:0007669"/>
    <property type="project" value="UniProtKB-KW"/>
</dbReference>
<name>A0A1A8T8D2_9GAMM</name>
<dbReference type="Pfam" id="PF00857">
    <property type="entry name" value="Isochorismatase"/>
    <property type="match status" value="1"/>
</dbReference>
<evidence type="ECO:0000259" key="2">
    <source>
        <dbReference type="Pfam" id="PF00857"/>
    </source>
</evidence>
<reference evidence="3 4" key="1">
    <citation type="submission" date="2016-06" db="EMBL/GenBank/DDBJ databases">
        <authorList>
            <person name="Kjaerup R.B."/>
            <person name="Dalgaard T.S."/>
            <person name="Juul-Madsen H.R."/>
        </authorList>
    </citation>
    <scope>NUCLEOTIDE SEQUENCE [LARGE SCALE GENOMIC DNA]</scope>
    <source>
        <strain evidence="3 4">CECT 8886</strain>
    </source>
</reference>
<evidence type="ECO:0000256" key="1">
    <source>
        <dbReference type="ARBA" id="ARBA00022801"/>
    </source>
</evidence>
<sequence length="173" mass="19218">MSRTALLVIDPQYDYFDNGKFPLWNADNTLNEIVSAIHAAKEQDAAVVLVQHVSDEESPFFVADTQGVKLHQAILDAAPDAPIVTKEHADAFQDTNLTELLNDLEVDRLVVCGMMTQNCVTHTAISDDADPYQVSILSDACTTREELLHLIALDAIKTKVKFTDLKYAFERPN</sequence>
<proteinExistence type="predicted"/>
<dbReference type="InterPro" id="IPR036380">
    <property type="entry name" value="Isochorismatase-like_sf"/>
</dbReference>
<keyword evidence="1 3" id="KW-0378">Hydrolase</keyword>
<dbReference type="Gene3D" id="3.40.50.850">
    <property type="entry name" value="Isochorismatase-like"/>
    <property type="match status" value="1"/>
</dbReference>
<dbReference type="Proteomes" id="UP000092544">
    <property type="component" value="Unassembled WGS sequence"/>
</dbReference>
<dbReference type="AlphaFoldDB" id="A0A1A8T8D2"/>
<evidence type="ECO:0000313" key="4">
    <source>
        <dbReference type="Proteomes" id="UP000092544"/>
    </source>
</evidence>
<dbReference type="OrthoDB" id="1157330at2"/>
<dbReference type="EC" id="3.5.2.19" evidence="3"/>
<dbReference type="InterPro" id="IPR050272">
    <property type="entry name" value="Isochorismatase-like_hydrls"/>
</dbReference>
<protein>
    <submittedName>
        <fullName evidence="3">Streptothricin hydrolase</fullName>
        <ecNumber evidence="3">3.5.2.19</ecNumber>
    </submittedName>
</protein>
<dbReference type="PANTHER" id="PTHR43540">
    <property type="entry name" value="PEROXYUREIDOACRYLATE/UREIDOACRYLATE AMIDOHYDROLASE-RELATED"/>
    <property type="match status" value="1"/>
</dbReference>
<keyword evidence="4" id="KW-1185">Reference proteome</keyword>
<dbReference type="STRING" id="1792290.MSP8886_00951"/>
<evidence type="ECO:0000313" key="3">
    <source>
        <dbReference type="EMBL" id="SBS27771.1"/>
    </source>
</evidence>
<dbReference type="PANTHER" id="PTHR43540:SF15">
    <property type="entry name" value="BLR5631 PROTEIN"/>
    <property type="match status" value="1"/>
</dbReference>
<organism evidence="3 4">
    <name type="scientific">Marinomonas spartinae</name>
    <dbReference type="NCBI Taxonomy" id="1792290"/>
    <lineage>
        <taxon>Bacteria</taxon>
        <taxon>Pseudomonadati</taxon>
        <taxon>Pseudomonadota</taxon>
        <taxon>Gammaproteobacteria</taxon>
        <taxon>Oceanospirillales</taxon>
        <taxon>Oceanospirillaceae</taxon>
        <taxon>Marinomonas</taxon>
    </lineage>
</organism>
<dbReference type="InterPro" id="IPR000868">
    <property type="entry name" value="Isochorismatase-like_dom"/>
</dbReference>
<dbReference type="RefSeq" id="WP_067013289.1">
    <property type="nucleotide sequence ID" value="NZ_FLOB01000002.1"/>
</dbReference>
<dbReference type="EMBL" id="FLOB01000002">
    <property type="protein sequence ID" value="SBS27771.1"/>
    <property type="molecule type" value="Genomic_DNA"/>
</dbReference>
<gene>
    <name evidence="3" type="primary">sttH</name>
    <name evidence="3" type="ORF">MSP8886_00951</name>
</gene>
<dbReference type="SUPFAM" id="SSF52499">
    <property type="entry name" value="Isochorismatase-like hydrolases"/>
    <property type="match status" value="1"/>
</dbReference>
<feature type="domain" description="Isochorismatase-like" evidence="2">
    <location>
        <begin position="4"/>
        <end position="157"/>
    </location>
</feature>